<comment type="similarity">
    <text evidence="7 8">Belongs to the cytochrome b5 family.</text>
</comment>
<dbReference type="GO" id="GO:0020037">
    <property type="term" value="F:heme binding"/>
    <property type="evidence" value="ECO:0007669"/>
    <property type="project" value="UniProtKB-UniRule"/>
</dbReference>
<keyword evidence="4 8" id="KW-0479">Metal-binding</keyword>
<dbReference type="InterPro" id="IPR001199">
    <property type="entry name" value="Cyt_B5-like_heme/steroid-bd"/>
</dbReference>
<dbReference type="InterPro" id="IPR018506">
    <property type="entry name" value="Cyt_B5_heme-BS"/>
</dbReference>
<evidence type="ECO:0000313" key="12">
    <source>
        <dbReference type="Proteomes" id="UP000655588"/>
    </source>
</evidence>
<evidence type="ECO:0000259" key="10">
    <source>
        <dbReference type="PROSITE" id="PS50255"/>
    </source>
</evidence>
<keyword evidence="12" id="KW-1185">Reference proteome</keyword>
<keyword evidence="2 8" id="KW-0349">Heme</keyword>
<evidence type="ECO:0000256" key="7">
    <source>
        <dbReference type="ARBA" id="ARBA00038168"/>
    </source>
</evidence>
<dbReference type="SUPFAM" id="SSF55856">
    <property type="entry name" value="Cytochrome b5-like heme/steroid binding domain"/>
    <property type="match status" value="2"/>
</dbReference>
<keyword evidence="6 8" id="KW-0472">Membrane</keyword>
<evidence type="ECO:0000256" key="6">
    <source>
        <dbReference type="ARBA" id="ARBA00023136"/>
    </source>
</evidence>
<dbReference type="PROSITE" id="PS00191">
    <property type="entry name" value="CYTOCHROME_B5_1"/>
    <property type="match status" value="2"/>
</dbReference>
<feature type="domain" description="Cytochrome b5 heme-binding" evidence="10">
    <location>
        <begin position="18"/>
        <end position="94"/>
    </location>
</feature>
<comment type="caution">
    <text evidence="11">The sequence shown here is derived from an EMBL/GenBank/DDBJ whole genome shotgun (WGS) entry which is preliminary data.</text>
</comment>
<dbReference type="Proteomes" id="UP000655588">
    <property type="component" value="Unassembled WGS sequence"/>
</dbReference>
<dbReference type="PROSITE" id="PS50255">
    <property type="entry name" value="CYTOCHROME_B5_2"/>
    <property type="match status" value="2"/>
</dbReference>
<dbReference type="PRINTS" id="PR00363">
    <property type="entry name" value="CYTOCHROMEB5"/>
</dbReference>
<sequence length="279" mass="31580">MNTISKATNKIHKTWKMSKTYSEEEVAKHNNAADLWIVYKDGVYDITKFLKEHPGGEEILLDLAGKDSTKCFDDIGHSTEAIHLRETYKIGTVVGDLSGTKTLTGVQDTRIDDDKWEYEPPKYERSPWLPVTIAVGVVVYASIFYYFWYSMSKQYTRSEVASSNNSKAQTLFIIHDKVYDVTTFLNEHPGGEEILLDHGGKDASEDFDDVGHSKDALDLMKKYLVGELVESERTGGKPKQTWTSDYSKDKQNKDNQGLSPFVWVSALAAVMAVVYFVYL</sequence>
<organism evidence="11 12">
    <name type="scientific">Frieseomelitta varia</name>
    <dbReference type="NCBI Taxonomy" id="561572"/>
    <lineage>
        <taxon>Eukaryota</taxon>
        <taxon>Metazoa</taxon>
        <taxon>Ecdysozoa</taxon>
        <taxon>Arthropoda</taxon>
        <taxon>Hexapoda</taxon>
        <taxon>Insecta</taxon>
        <taxon>Pterygota</taxon>
        <taxon>Neoptera</taxon>
        <taxon>Endopterygota</taxon>
        <taxon>Hymenoptera</taxon>
        <taxon>Apocrita</taxon>
        <taxon>Aculeata</taxon>
        <taxon>Apoidea</taxon>
        <taxon>Anthophila</taxon>
        <taxon>Apidae</taxon>
        <taxon>Frieseomelitta</taxon>
    </lineage>
</organism>
<dbReference type="GO" id="GO:0016020">
    <property type="term" value="C:membrane"/>
    <property type="evidence" value="ECO:0007669"/>
    <property type="project" value="UniProtKB-SubCell"/>
</dbReference>
<feature type="domain" description="Cytochrome b5 heme-binding" evidence="10">
    <location>
        <begin position="152"/>
        <end position="229"/>
    </location>
</feature>
<gene>
    <name evidence="11" type="ORF">E2986_10786</name>
</gene>
<feature type="transmembrane region" description="Helical" evidence="8">
    <location>
        <begin position="258"/>
        <end position="278"/>
    </location>
</feature>
<proteinExistence type="inferred from homology"/>
<evidence type="ECO:0000256" key="8">
    <source>
        <dbReference type="RuleBase" id="RU362121"/>
    </source>
</evidence>
<comment type="caution">
    <text evidence="8">Lacks conserved residue(s) required for the propagation of feature annotation.</text>
</comment>
<dbReference type="GO" id="GO:0046872">
    <property type="term" value="F:metal ion binding"/>
    <property type="evidence" value="ECO:0007669"/>
    <property type="project" value="UniProtKB-UniRule"/>
</dbReference>
<dbReference type="PANTHER" id="PTHR19359">
    <property type="entry name" value="CYTOCHROME B5"/>
    <property type="match status" value="1"/>
</dbReference>
<dbReference type="Gene3D" id="3.10.120.10">
    <property type="entry name" value="Cytochrome b5-like heme/steroid binding domain"/>
    <property type="match status" value="2"/>
</dbReference>
<name>A0A833R623_9HYME</name>
<keyword evidence="3 8" id="KW-0812">Transmembrane</keyword>
<dbReference type="Pfam" id="PF00173">
    <property type="entry name" value="Cyt-b5"/>
    <property type="match status" value="2"/>
</dbReference>
<evidence type="ECO:0000256" key="1">
    <source>
        <dbReference type="ARBA" id="ARBA00004370"/>
    </source>
</evidence>
<evidence type="ECO:0000256" key="5">
    <source>
        <dbReference type="ARBA" id="ARBA00023004"/>
    </source>
</evidence>
<dbReference type="FunFam" id="3.10.120.10:FF:000002">
    <property type="entry name" value="Cytochrome b5 type B"/>
    <property type="match status" value="2"/>
</dbReference>
<evidence type="ECO:0000256" key="2">
    <source>
        <dbReference type="ARBA" id="ARBA00022617"/>
    </source>
</evidence>
<reference evidence="11" key="1">
    <citation type="submission" date="2019-11" db="EMBL/GenBank/DDBJ databases">
        <title>The nuclear and mitochondrial genomes of Frieseomelitta varia - a highly eusocial stingless bee (Meliponini) with a permanently sterile worker caste.</title>
        <authorList>
            <person name="Freitas F.C.P."/>
            <person name="Lourenco A.P."/>
            <person name="Nunes F.M.F."/>
            <person name="Paschoal A.R."/>
            <person name="Abreu F.C.P."/>
            <person name="Barbin F.O."/>
            <person name="Bataglia L."/>
            <person name="Cardoso-Junior C.A.M."/>
            <person name="Cervoni M.S."/>
            <person name="Silva S.R."/>
            <person name="Dalarmi F."/>
            <person name="Del Lama M.A."/>
            <person name="Depintor T.S."/>
            <person name="Ferreira K.M."/>
            <person name="Goria P.S."/>
            <person name="Jaskot M.C."/>
            <person name="Lago D.C."/>
            <person name="Luna-Lucena D."/>
            <person name="Moda L.M."/>
            <person name="Nascimento L."/>
            <person name="Pedrino M."/>
            <person name="Rabico F.O."/>
            <person name="Sanches F.C."/>
            <person name="Santos D.E."/>
            <person name="Santos C.G."/>
            <person name="Vieira J."/>
            <person name="Lopes T.F."/>
            <person name="Barchuk A.R."/>
            <person name="Hartfelder K."/>
            <person name="Simoes Z.L.P."/>
            <person name="Bitondi M.M.G."/>
            <person name="Pinheiro D.G."/>
        </authorList>
    </citation>
    <scope>NUCLEOTIDE SEQUENCE</scope>
    <source>
        <strain evidence="11">USP_RPSP 00005682</strain>
        <tissue evidence="11">Whole individual</tissue>
    </source>
</reference>
<dbReference type="PANTHER" id="PTHR19359:SF14">
    <property type="entry name" value="CYTOCHROME B5 A"/>
    <property type="match status" value="1"/>
</dbReference>
<accession>A0A833R623</accession>
<evidence type="ECO:0000256" key="9">
    <source>
        <dbReference type="SAM" id="MobiDB-lite"/>
    </source>
</evidence>
<dbReference type="SMART" id="SM01117">
    <property type="entry name" value="Cyt-b5"/>
    <property type="match status" value="2"/>
</dbReference>
<keyword evidence="5 8" id="KW-0408">Iron</keyword>
<keyword evidence="8" id="KW-1133">Transmembrane helix</keyword>
<evidence type="ECO:0000256" key="4">
    <source>
        <dbReference type="ARBA" id="ARBA00022723"/>
    </source>
</evidence>
<dbReference type="EMBL" id="WNWW01000827">
    <property type="protein sequence ID" value="KAF3421699.1"/>
    <property type="molecule type" value="Genomic_DNA"/>
</dbReference>
<comment type="subcellular location">
    <subcellularLocation>
        <location evidence="1">Membrane</location>
    </subcellularLocation>
</comment>
<evidence type="ECO:0000256" key="3">
    <source>
        <dbReference type="ARBA" id="ARBA00022692"/>
    </source>
</evidence>
<evidence type="ECO:0000313" key="11">
    <source>
        <dbReference type="EMBL" id="KAF3421699.1"/>
    </source>
</evidence>
<protein>
    <recommendedName>
        <fullName evidence="10">Cytochrome b5 heme-binding domain-containing protein</fullName>
    </recommendedName>
</protein>
<feature type="region of interest" description="Disordered" evidence="9">
    <location>
        <begin position="231"/>
        <end position="251"/>
    </location>
</feature>
<dbReference type="AlphaFoldDB" id="A0A833R623"/>
<feature type="transmembrane region" description="Helical" evidence="8">
    <location>
        <begin position="128"/>
        <end position="148"/>
    </location>
</feature>
<dbReference type="InterPro" id="IPR050668">
    <property type="entry name" value="Cytochrome_b5"/>
</dbReference>
<dbReference type="InterPro" id="IPR036400">
    <property type="entry name" value="Cyt_B5-like_heme/steroid_sf"/>
</dbReference>